<dbReference type="Gene3D" id="2.60.40.1080">
    <property type="match status" value="1"/>
</dbReference>
<reference evidence="3 4" key="1">
    <citation type="journal article" date="2019" name="Anaerobe">
        <title>Detection of Robinsoniella peoriensis in multiple bone samples of a trauma patient.</title>
        <authorList>
            <person name="Schrottner P."/>
            <person name="Hartwich K."/>
            <person name="Bunk B."/>
            <person name="Schober I."/>
            <person name="Helbig S."/>
            <person name="Rudolph W.W."/>
            <person name="Gunzer F."/>
        </authorList>
    </citation>
    <scope>NUCLEOTIDE SEQUENCE [LARGE SCALE GENOMIC DNA]</scope>
    <source>
        <strain evidence="3 4">DSM 106044</strain>
    </source>
</reference>
<feature type="domain" description="Fibronectin type-III" evidence="2">
    <location>
        <begin position="361"/>
        <end position="454"/>
    </location>
</feature>
<evidence type="ECO:0000259" key="2">
    <source>
        <dbReference type="PROSITE" id="PS50853"/>
    </source>
</evidence>
<keyword evidence="4" id="KW-1185">Reference proteome</keyword>
<dbReference type="InterPro" id="IPR003343">
    <property type="entry name" value="Big_2"/>
</dbReference>
<protein>
    <submittedName>
        <fullName evidence="3">Kappa-carrageenase</fullName>
        <ecNumber evidence="3">3.2.1.83</ecNumber>
    </submittedName>
</protein>
<organism evidence="3 4">
    <name type="scientific">Robinsoniella peoriensis</name>
    <dbReference type="NCBI Taxonomy" id="180332"/>
    <lineage>
        <taxon>Bacteria</taxon>
        <taxon>Bacillati</taxon>
        <taxon>Bacillota</taxon>
        <taxon>Clostridia</taxon>
        <taxon>Lachnospirales</taxon>
        <taxon>Lachnospiraceae</taxon>
        <taxon>Robinsoniella</taxon>
    </lineage>
</organism>
<evidence type="ECO:0000313" key="4">
    <source>
        <dbReference type="Proteomes" id="UP000306509"/>
    </source>
</evidence>
<comment type="caution">
    <text evidence="3">The sequence shown here is derived from an EMBL/GenBank/DDBJ whole genome shotgun (WGS) entry which is preliminary data.</text>
</comment>
<evidence type="ECO:0000256" key="1">
    <source>
        <dbReference type="SAM" id="SignalP"/>
    </source>
</evidence>
<keyword evidence="3" id="KW-0378">Hydrolase</keyword>
<keyword evidence="1" id="KW-0732">Signal</keyword>
<gene>
    <name evidence="3" type="primary">cgkA_11</name>
    <name evidence="3" type="ORF">DSM106044_05461</name>
</gene>
<dbReference type="RefSeq" id="WP_201278820.1">
    <property type="nucleotide sequence ID" value="NZ_QGQD01000112.1"/>
</dbReference>
<dbReference type="InterPro" id="IPR008964">
    <property type="entry name" value="Invasin/intimin_cell_adhesion"/>
</dbReference>
<dbReference type="Pfam" id="PF02368">
    <property type="entry name" value="Big_2"/>
    <property type="match status" value="1"/>
</dbReference>
<dbReference type="InterPro" id="IPR036116">
    <property type="entry name" value="FN3_sf"/>
</dbReference>
<evidence type="ECO:0000313" key="3">
    <source>
        <dbReference type="EMBL" id="TLC97665.1"/>
    </source>
</evidence>
<feature type="chain" id="PRO_5020323856" evidence="1">
    <location>
        <begin position="28"/>
        <end position="454"/>
    </location>
</feature>
<dbReference type="PROSITE" id="PS50853">
    <property type="entry name" value="FN3"/>
    <property type="match status" value="1"/>
</dbReference>
<dbReference type="AlphaFoldDB" id="A0A4U8Q7F2"/>
<dbReference type="SUPFAM" id="SSF49265">
    <property type="entry name" value="Fibronectin type III"/>
    <property type="match status" value="1"/>
</dbReference>
<dbReference type="SUPFAM" id="SSF49373">
    <property type="entry name" value="Invasin/intimin cell-adhesion fragments"/>
    <property type="match status" value="1"/>
</dbReference>
<dbReference type="Gene3D" id="2.60.40.10">
    <property type="entry name" value="Immunoglobulins"/>
    <property type="match status" value="1"/>
</dbReference>
<keyword evidence="3" id="KW-0326">Glycosidase</keyword>
<name>A0A4U8Q7F2_9FIRM</name>
<dbReference type="GO" id="GO:0033918">
    <property type="term" value="F:kappa-carrageenase activity"/>
    <property type="evidence" value="ECO:0007669"/>
    <property type="project" value="UniProtKB-EC"/>
</dbReference>
<proteinExistence type="predicted"/>
<dbReference type="STRING" id="180332.GCA_000797495_05339"/>
<dbReference type="SMART" id="SM00635">
    <property type="entry name" value="BID_2"/>
    <property type="match status" value="1"/>
</dbReference>
<dbReference type="InterPro" id="IPR013783">
    <property type="entry name" value="Ig-like_fold"/>
</dbReference>
<dbReference type="EC" id="3.2.1.83" evidence="3"/>
<dbReference type="InterPro" id="IPR003961">
    <property type="entry name" value="FN3_dom"/>
</dbReference>
<sequence precursor="true">MKKFKKMMMLFTLAFCLAYTTGLVVCAAEKPVNGGSSPKSAAVLEYNTRYMDRLEGTIPHSKWYQFTTNSQDAYYNITCKNLSIPTGLLAVSQPDFVLRTENLIDLKNSRIHLKENEQGNINLKLEKNTTYYVSVNPGMNPSKNTGQYSIQISCRYDTVSDISSQASNAALGQKYTSSLDGNGDIDWYQFKAPSDGTYHISFTNQNIETSALDSQKANVYLCTSYEEQLYQQSAGNGESKTFTCSLYAGETYLLKITMGTNKRTNTGDYSFKIWKYVPVSSVNIKPGKTITLVKGKTKQLQAVVVPLSATNKSVSWTSRNKKIATVSKSGKITAKNFGTTKITCTSKQENNKKAVCMIKVVPSKGKISRISSVSGKSLHITWKKQTGTTSYQLYRSANKNKGFTRIATIKNNCSYTDKKVKPKKVYYYKIRACKIKGNTKLYGKFSDVRYGRLK</sequence>
<dbReference type="SUPFAM" id="SSF89260">
    <property type="entry name" value="Collagen-binding domain"/>
    <property type="match status" value="1"/>
</dbReference>
<dbReference type="EMBL" id="QGQD01000112">
    <property type="protein sequence ID" value="TLC97665.1"/>
    <property type="molecule type" value="Genomic_DNA"/>
</dbReference>
<feature type="signal peptide" evidence="1">
    <location>
        <begin position="1"/>
        <end position="27"/>
    </location>
</feature>
<accession>A0A4U8Q7F2</accession>
<dbReference type="Proteomes" id="UP000306509">
    <property type="component" value="Unassembled WGS sequence"/>
</dbReference>
<dbReference type="Gene3D" id="2.60.120.380">
    <property type="match status" value="2"/>
</dbReference>